<feature type="transmembrane region" description="Helical" evidence="1">
    <location>
        <begin position="60"/>
        <end position="79"/>
    </location>
</feature>
<proteinExistence type="predicted"/>
<evidence type="ECO:0000313" key="3">
    <source>
        <dbReference type="Proteomes" id="UP000314011"/>
    </source>
</evidence>
<name>A0A5C5GH66_9RHOB</name>
<dbReference type="OrthoDB" id="147179at2"/>
<protein>
    <submittedName>
        <fullName evidence="2">Uncharacterized protein</fullName>
    </submittedName>
</protein>
<reference evidence="2 3" key="1">
    <citation type="submission" date="2019-06" db="EMBL/GenBank/DDBJ databases">
        <title>Genome of new Rhodobacteraceae sp. SM1903.</title>
        <authorList>
            <person name="Ren X."/>
        </authorList>
    </citation>
    <scope>NUCLEOTIDE SEQUENCE [LARGE SCALE GENOMIC DNA]</scope>
    <source>
        <strain evidence="2 3">SM1903</strain>
    </source>
</reference>
<keyword evidence="1" id="KW-0812">Transmembrane</keyword>
<accession>A0A5C5GH66</accession>
<sequence>MMNFSTGTAFAILRKTLPFLVFRMIVYFGIAVAYVLVTGTGAGIGWGIGAFGDAEFRAGTTFYGGIIGFALTAGILYFLREYILYIVKAGHIAVMVEYLEGRDIPDGQGQIAYARNIVTERFGEASVLFGLDQLIKGVVKAITGLIQGLMAIMPIPGLQNVMSIVRAYLRVAVGLVDEVILAHNIRTRSENPWASSRDALVLYAQNGKAMLASAAWLTLITWGISLLVFFLMLAPAAAVVYLIPGAWSAGGFVFAILFAWAVKVALIEPFAIACLLQAFFRVTDGQQPNPEWVAKLENASGKFRTLGEKAVTWATGGRTIPNTSAPDPDPA</sequence>
<organism evidence="2 3">
    <name type="scientific">Pelagovum pacificum</name>
    <dbReference type="NCBI Taxonomy" id="2588711"/>
    <lineage>
        <taxon>Bacteria</taxon>
        <taxon>Pseudomonadati</taxon>
        <taxon>Pseudomonadota</taxon>
        <taxon>Alphaproteobacteria</taxon>
        <taxon>Rhodobacterales</taxon>
        <taxon>Paracoccaceae</taxon>
        <taxon>Pelagovum</taxon>
    </lineage>
</organism>
<dbReference type="EMBL" id="VFFF01000001">
    <property type="protein sequence ID" value="TNY32836.1"/>
    <property type="molecule type" value="Genomic_DNA"/>
</dbReference>
<dbReference type="AlphaFoldDB" id="A0A5C5GH66"/>
<evidence type="ECO:0000313" key="2">
    <source>
        <dbReference type="EMBL" id="TNY32836.1"/>
    </source>
</evidence>
<feature type="transmembrane region" description="Helical" evidence="1">
    <location>
        <begin position="214"/>
        <end position="243"/>
    </location>
</feature>
<feature type="transmembrane region" description="Helical" evidence="1">
    <location>
        <begin position="20"/>
        <end position="48"/>
    </location>
</feature>
<keyword evidence="3" id="KW-1185">Reference proteome</keyword>
<gene>
    <name evidence="2" type="ORF">FHY64_06045</name>
</gene>
<feature type="transmembrane region" description="Helical" evidence="1">
    <location>
        <begin position="249"/>
        <end position="276"/>
    </location>
</feature>
<dbReference type="Proteomes" id="UP000314011">
    <property type="component" value="Unassembled WGS sequence"/>
</dbReference>
<comment type="caution">
    <text evidence="2">The sequence shown here is derived from an EMBL/GenBank/DDBJ whole genome shotgun (WGS) entry which is preliminary data.</text>
</comment>
<keyword evidence="1" id="KW-1133">Transmembrane helix</keyword>
<evidence type="ECO:0000256" key="1">
    <source>
        <dbReference type="SAM" id="Phobius"/>
    </source>
</evidence>
<keyword evidence="1" id="KW-0472">Membrane</keyword>